<comment type="caution">
    <text evidence="6">The sequence shown here is derived from an EMBL/GenBank/DDBJ whole genome shotgun (WGS) entry which is preliminary data.</text>
</comment>
<keyword evidence="7" id="KW-1185">Reference proteome</keyword>
<proteinExistence type="inferred from homology"/>
<dbReference type="Proteomes" id="UP000664859">
    <property type="component" value="Unassembled WGS sequence"/>
</dbReference>
<dbReference type="InterPro" id="IPR004788">
    <property type="entry name" value="Ribose5P_isomerase_type_A"/>
</dbReference>
<comment type="catalytic activity">
    <reaction evidence="1">
        <text>aldehydo-D-ribose 5-phosphate = D-ribulose 5-phosphate</text>
        <dbReference type="Rhea" id="RHEA:14657"/>
        <dbReference type="ChEBI" id="CHEBI:58121"/>
        <dbReference type="ChEBI" id="CHEBI:58273"/>
        <dbReference type="EC" id="5.3.1.6"/>
    </reaction>
</comment>
<comment type="similarity">
    <text evidence="3">Belongs to the ribose 5-phosphate isomerase family.</text>
</comment>
<evidence type="ECO:0000256" key="3">
    <source>
        <dbReference type="ARBA" id="ARBA00008088"/>
    </source>
</evidence>
<dbReference type="Gene3D" id="3.30.70.260">
    <property type="match status" value="1"/>
</dbReference>
<dbReference type="GO" id="GO:0009052">
    <property type="term" value="P:pentose-phosphate shunt, non-oxidative branch"/>
    <property type="evidence" value="ECO:0007669"/>
    <property type="project" value="InterPro"/>
</dbReference>
<dbReference type="HAMAP" id="MF_00170">
    <property type="entry name" value="Rib_5P_isom_A"/>
    <property type="match status" value="1"/>
</dbReference>
<sequence length="294" mass="31036">MPAGSIVKRRLAQAATLAFVTVRMHIMDGVQVETVSRSGPVMLSVISNYAVCITAHAITHQAGYLAVDEYVRSGMVIGLGTGSTAYFAVERVGQLLANGKLKDIVAVPTSERTRAHAAQLSIPLATLDEHPALDVAIDGADTVDRGTLALVKGGGGALLREKIVEVAAKKLVVIVDESKLSEGLGPHFDLPVEIIQFCQTHIRRQIEGLPSLKGCKANLRMPYVTDNGNYIADLKFDAPIADPSQAAAELSDTVGVVEHGLFLDMASVCIIAGKDGVTTTHAPGNPKKRKDAPS</sequence>
<dbReference type="Gene3D" id="3.40.50.1360">
    <property type="match status" value="1"/>
</dbReference>
<evidence type="ECO:0000256" key="5">
    <source>
        <dbReference type="ARBA" id="ARBA00023235"/>
    </source>
</evidence>
<dbReference type="OrthoDB" id="1555531at2759"/>
<dbReference type="InterPro" id="IPR037171">
    <property type="entry name" value="NagB/RpiA_transferase-like"/>
</dbReference>
<dbReference type="InterPro" id="IPR050262">
    <property type="entry name" value="Ribose-5P_isomerase"/>
</dbReference>
<reference evidence="6" key="1">
    <citation type="submission" date="2021-02" db="EMBL/GenBank/DDBJ databases">
        <title>First Annotated Genome of the Yellow-green Alga Tribonema minus.</title>
        <authorList>
            <person name="Mahan K.M."/>
        </authorList>
    </citation>
    <scope>NUCLEOTIDE SEQUENCE</scope>
    <source>
        <strain evidence="6">UTEX B ZZ1240</strain>
    </source>
</reference>
<dbReference type="SUPFAM" id="SSF75445">
    <property type="entry name" value="D-ribose-5-phosphate isomerase (RpiA), lid domain"/>
    <property type="match status" value="1"/>
</dbReference>
<organism evidence="6 7">
    <name type="scientific">Tribonema minus</name>
    <dbReference type="NCBI Taxonomy" id="303371"/>
    <lineage>
        <taxon>Eukaryota</taxon>
        <taxon>Sar</taxon>
        <taxon>Stramenopiles</taxon>
        <taxon>Ochrophyta</taxon>
        <taxon>PX clade</taxon>
        <taxon>Xanthophyceae</taxon>
        <taxon>Tribonematales</taxon>
        <taxon>Tribonemataceae</taxon>
        <taxon>Tribonema</taxon>
    </lineage>
</organism>
<dbReference type="PANTHER" id="PTHR43748">
    <property type="entry name" value="RIBOSE-5-PHOSPHATE ISOMERASE 3, CHLOROPLASTIC-RELATED"/>
    <property type="match status" value="1"/>
</dbReference>
<dbReference type="EC" id="5.3.1.6" evidence="4"/>
<evidence type="ECO:0000313" key="7">
    <source>
        <dbReference type="Proteomes" id="UP000664859"/>
    </source>
</evidence>
<dbReference type="PANTHER" id="PTHR43748:SF3">
    <property type="entry name" value="RIBOSE-5-PHOSPHATE ISOMERASE 3, CHLOROPLASTIC-RELATED"/>
    <property type="match status" value="1"/>
</dbReference>
<dbReference type="InterPro" id="IPR020672">
    <property type="entry name" value="Ribose5P_isomerase_typA_subgr"/>
</dbReference>
<evidence type="ECO:0000256" key="4">
    <source>
        <dbReference type="ARBA" id="ARBA00011959"/>
    </source>
</evidence>
<accession>A0A835YQR3</accession>
<dbReference type="Pfam" id="PF06026">
    <property type="entry name" value="Rib_5-P_isom_A"/>
    <property type="match status" value="1"/>
</dbReference>
<dbReference type="GO" id="GO:0004751">
    <property type="term" value="F:ribose-5-phosphate isomerase activity"/>
    <property type="evidence" value="ECO:0007669"/>
    <property type="project" value="UniProtKB-EC"/>
</dbReference>
<dbReference type="NCBIfam" id="TIGR00021">
    <property type="entry name" value="rpiA"/>
    <property type="match status" value="1"/>
</dbReference>
<dbReference type="CDD" id="cd01398">
    <property type="entry name" value="RPI_A"/>
    <property type="match status" value="1"/>
</dbReference>
<dbReference type="EMBL" id="JAFCMP010000445">
    <property type="protein sequence ID" value="KAG5179807.1"/>
    <property type="molecule type" value="Genomic_DNA"/>
</dbReference>
<dbReference type="AlphaFoldDB" id="A0A835YQR3"/>
<protein>
    <recommendedName>
        <fullName evidence="4">ribose-5-phosphate isomerase</fullName>
        <ecNumber evidence="4">5.3.1.6</ecNumber>
    </recommendedName>
</protein>
<gene>
    <name evidence="6" type="ORF">JKP88DRAFT_256575</name>
</gene>
<dbReference type="NCBIfam" id="NF001924">
    <property type="entry name" value="PRK00702.1"/>
    <property type="match status" value="1"/>
</dbReference>
<keyword evidence="5 6" id="KW-0413">Isomerase</keyword>
<evidence type="ECO:0000256" key="2">
    <source>
        <dbReference type="ARBA" id="ARBA00004988"/>
    </source>
</evidence>
<dbReference type="FunFam" id="3.40.50.1360:FF:000001">
    <property type="entry name" value="Ribose-5-phosphate isomerase A"/>
    <property type="match status" value="1"/>
</dbReference>
<evidence type="ECO:0000313" key="6">
    <source>
        <dbReference type="EMBL" id="KAG5179807.1"/>
    </source>
</evidence>
<evidence type="ECO:0000256" key="1">
    <source>
        <dbReference type="ARBA" id="ARBA00001713"/>
    </source>
</evidence>
<name>A0A835YQR3_9STRA</name>
<dbReference type="UniPathway" id="UPA00115">
    <property type="reaction ID" value="UER00412"/>
</dbReference>
<comment type="pathway">
    <text evidence="2">Carbohydrate degradation; pentose phosphate pathway; D-ribose 5-phosphate from D-ribulose 5-phosphate (non-oxidative stage): step 1/1.</text>
</comment>
<dbReference type="SUPFAM" id="SSF100950">
    <property type="entry name" value="NagB/RpiA/CoA transferase-like"/>
    <property type="match status" value="1"/>
</dbReference>